<feature type="region of interest" description="Disordered" evidence="15">
    <location>
        <begin position="585"/>
        <end position="619"/>
    </location>
</feature>
<dbReference type="GO" id="GO:0005524">
    <property type="term" value="F:ATP binding"/>
    <property type="evidence" value="ECO:0007669"/>
    <property type="project" value="UniProtKB-KW"/>
</dbReference>
<keyword evidence="8 13" id="KW-0862">Zinc</keyword>
<keyword evidence="10" id="KW-0539">Nucleus</keyword>
<dbReference type="SUPFAM" id="SSF69572">
    <property type="entry name" value="Activating enzymes of the ubiquitin-like proteins"/>
    <property type="match status" value="1"/>
</dbReference>
<dbReference type="Gene3D" id="3.50.50.80">
    <property type="entry name" value="Ubiquitin-activating enzyme E1, inactive adenylation domain, subdomain 1"/>
    <property type="match status" value="1"/>
</dbReference>
<feature type="domain" description="Ubiquitin-activating enzyme SCCH" evidence="17">
    <location>
        <begin position="339"/>
        <end position="374"/>
    </location>
</feature>
<dbReference type="GO" id="GO:0016740">
    <property type="term" value="F:transferase activity"/>
    <property type="evidence" value="ECO:0007669"/>
    <property type="project" value="UniProtKB-KW"/>
</dbReference>
<dbReference type="Pfam" id="PF10585">
    <property type="entry name" value="UBA_E1_SCCH"/>
    <property type="match status" value="1"/>
</dbReference>
<feature type="binding site" evidence="12">
    <location>
        <position position="50"/>
    </location>
    <ligand>
        <name>ATP</name>
        <dbReference type="ChEBI" id="CHEBI:30616"/>
    </ligand>
</feature>
<dbReference type="InterPro" id="IPR019572">
    <property type="entry name" value="UBA_E1_SCCH"/>
</dbReference>
<evidence type="ECO:0000256" key="14">
    <source>
        <dbReference type="PROSITE-ProRule" id="PRU10132"/>
    </source>
</evidence>
<dbReference type="InterPro" id="IPR000594">
    <property type="entry name" value="ThiF_NAD_FAD-bd"/>
</dbReference>
<evidence type="ECO:0000259" key="16">
    <source>
        <dbReference type="Pfam" id="PF00899"/>
    </source>
</evidence>
<name>A0A8X6YRS2_9ARAC</name>
<feature type="binding site" evidence="12">
    <location>
        <begin position="119"/>
        <end position="124"/>
    </location>
    <ligand>
        <name>ATP</name>
        <dbReference type="ChEBI" id="CHEBI:30616"/>
    </ligand>
</feature>
<dbReference type="GO" id="GO:0016925">
    <property type="term" value="P:protein sumoylation"/>
    <property type="evidence" value="ECO:0007669"/>
    <property type="project" value="InterPro"/>
</dbReference>
<dbReference type="PANTHER" id="PTHR10953">
    <property type="entry name" value="UBIQUITIN-ACTIVATING ENZYME E1"/>
    <property type="match status" value="1"/>
</dbReference>
<keyword evidence="4" id="KW-0808">Transferase</keyword>
<evidence type="ECO:0000256" key="9">
    <source>
        <dbReference type="ARBA" id="ARBA00022840"/>
    </source>
</evidence>
<dbReference type="Pfam" id="PF00899">
    <property type="entry name" value="ThiF"/>
    <property type="match status" value="1"/>
</dbReference>
<keyword evidence="20" id="KW-1185">Reference proteome</keyword>
<feature type="binding site" evidence="13">
    <location>
        <position position="438"/>
    </location>
    <ligand>
        <name>Zn(2+)</name>
        <dbReference type="ChEBI" id="CHEBI:29105"/>
    </ligand>
</feature>
<dbReference type="GO" id="GO:0019948">
    <property type="term" value="F:SUMO activating enzyme activity"/>
    <property type="evidence" value="ECO:0007669"/>
    <property type="project" value="InterPro"/>
</dbReference>
<evidence type="ECO:0000256" key="1">
    <source>
        <dbReference type="ARBA" id="ARBA00004123"/>
    </source>
</evidence>
<feature type="binding site" evidence="13">
    <location>
        <position position="163"/>
    </location>
    <ligand>
        <name>Zn(2+)</name>
        <dbReference type="ChEBI" id="CHEBI:29105"/>
    </ligand>
</feature>
<evidence type="ECO:0000256" key="10">
    <source>
        <dbReference type="ARBA" id="ARBA00023242"/>
    </source>
</evidence>
<accession>A0A8X6YRS2</accession>
<feature type="binding site" evidence="12">
    <location>
        <begin position="97"/>
        <end position="98"/>
    </location>
    <ligand>
        <name>ATP</name>
        <dbReference type="ChEBI" id="CHEBI:30616"/>
    </ligand>
</feature>
<dbReference type="Gene3D" id="3.10.290.20">
    <property type="entry name" value="Ubiquitin-like 2 activating enzyme e1b. Chain: B, domain 3"/>
    <property type="match status" value="1"/>
</dbReference>
<feature type="binding site" evidence="12">
    <location>
        <position position="74"/>
    </location>
    <ligand>
        <name>ATP</name>
        <dbReference type="ChEBI" id="CHEBI:30616"/>
    </ligand>
</feature>
<feature type="binding site" evidence="13">
    <location>
        <position position="441"/>
    </location>
    <ligand>
        <name>Zn(2+)</name>
        <dbReference type="ChEBI" id="CHEBI:29105"/>
    </ligand>
</feature>
<dbReference type="InterPro" id="IPR035985">
    <property type="entry name" value="Ubiquitin-activating_enz"/>
</dbReference>
<evidence type="ECO:0000256" key="8">
    <source>
        <dbReference type="ARBA" id="ARBA00022833"/>
    </source>
</evidence>
<evidence type="ECO:0000256" key="4">
    <source>
        <dbReference type="ARBA" id="ARBA00022679"/>
    </source>
</evidence>
<feature type="non-terminal residue" evidence="19">
    <location>
        <position position="1"/>
    </location>
</feature>
<evidence type="ECO:0000256" key="3">
    <source>
        <dbReference type="ARBA" id="ARBA00005673"/>
    </source>
</evidence>
<evidence type="ECO:0000259" key="18">
    <source>
        <dbReference type="Pfam" id="PF14732"/>
    </source>
</evidence>
<keyword evidence="6 12" id="KW-0547">Nucleotide-binding</keyword>
<dbReference type="Proteomes" id="UP000886998">
    <property type="component" value="Unassembled WGS sequence"/>
</dbReference>
<feature type="active site" description="Glycyl thioester intermediate" evidence="11 14">
    <location>
        <position position="175"/>
    </location>
</feature>
<organism evidence="19 20">
    <name type="scientific">Trichonephila inaurata madagascariensis</name>
    <dbReference type="NCBI Taxonomy" id="2747483"/>
    <lineage>
        <taxon>Eukaryota</taxon>
        <taxon>Metazoa</taxon>
        <taxon>Ecdysozoa</taxon>
        <taxon>Arthropoda</taxon>
        <taxon>Chelicerata</taxon>
        <taxon>Arachnida</taxon>
        <taxon>Araneae</taxon>
        <taxon>Araneomorphae</taxon>
        <taxon>Entelegynae</taxon>
        <taxon>Araneoidea</taxon>
        <taxon>Nephilidae</taxon>
        <taxon>Trichonephila</taxon>
        <taxon>Trichonephila inaurata</taxon>
    </lineage>
</organism>
<dbReference type="InterPro" id="IPR045886">
    <property type="entry name" value="ThiF/MoeB/HesA"/>
</dbReference>
<evidence type="ECO:0000313" key="20">
    <source>
        <dbReference type="Proteomes" id="UP000886998"/>
    </source>
</evidence>
<keyword evidence="9 12" id="KW-0067">ATP-binding</keyword>
<dbReference type="Pfam" id="PF14732">
    <property type="entry name" value="UAE_UbL"/>
    <property type="match status" value="1"/>
</dbReference>
<evidence type="ECO:0000256" key="5">
    <source>
        <dbReference type="ARBA" id="ARBA00022723"/>
    </source>
</evidence>
<evidence type="ECO:0000256" key="6">
    <source>
        <dbReference type="ARBA" id="ARBA00022741"/>
    </source>
</evidence>
<dbReference type="FunFam" id="3.40.50.720:FF:000618">
    <property type="entry name" value="SUMO-activating enzyme subunit 2"/>
    <property type="match status" value="1"/>
</dbReference>
<dbReference type="InterPro" id="IPR028077">
    <property type="entry name" value="UAE_UbL_dom"/>
</dbReference>
<gene>
    <name evidence="19" type="primary">uba2-b</name>
    <name evidence="19" type="ORF">TNIN_453351</name>
</gene>
<dbReference type="AlphaFoldDB" id="A0A8X6YRS2"/>
<comment type="similarity">
    <text evidence="3">Belongs to the ubiquitin-activating E1 family.</text>
</comment>
<comment type="caution">
    <text evidence="19">The sequence shown here is derived from an EMBL/GenBank/DDBJ whole genome shotgun (WGS) entry which is preliminary data.</text>
</comment>
<comment type="subcellular location">
    <subcellularLocation>
        <location evidence="1">Nucleus</location>
    </subcellularLocation>
</comment>
<reference evidence="19" key="1">
    <citation type="submission" date="2020-08" db="EMBL/GenBank/DDBJ databases">
        <title>Multicomponent nature underlies the extraordinary mechanical properties of spider dragline silk.</title>
        <authorList>
            <person name="Kono N."/>
            <person name="Nakamura H."/>
            <person name="Mori M."/>
            <person name="Yoshida Y."/>
            <person name="Ohtoshi R."/>
            <person name="Malay A.D."/>
            <person name="Moran D.A.P."/>
            <person name="Tomita M."/>
            <person name="Numata K."/>
            <person name="Arakawa K."/>
        </authorList>
    </citation>
    <scope>NUCLEOTIDE SEQUENCE</scope>
</reference>
<feature type="binding site" evidence="13">
    <location>
        <position position="160"/>
    </location>
    <ligand>
        <name>Zn(2+)</name>
        <dbReference type="ChEBI" id="CHEBI:29105"/>
    </ligand>
</feature>
<evidence type="ECO:0000259" key="17">
    <source>
        <dbReference type="Pfam" id="PF10585"/>
    </source>
</evidence>
<evidence type="ECO:0000256" key="11">
    <source>
        <dbReference type="PIRSR" id="PIRSR039133-1"/>
    </source>
</evidence>
<sequence>MAVHIEGMLDSLLNEKIKSSKILVVGAGGIGCELLKNLVLTGFENLEVIDLDTIELSNLNRQFLFHKQHIGRPKAIVARESVLKFNPKAAIIAHHDSITNNKYDVKYFRQFTAVANALDNVAARSHVNRMCLAADVPLIESGSAGYLGQVTVYKKKVTECFECLPRKPQKTYPGCTIRNTPSQPVHCIVWAKHLFNQLFGETDADEEVSPDVADPQIGIYFLNRFIILGSPANQEGNIDRISTREWAKASNYDPTKLFKKLFYDDIEYLNQMTDLWKERPRPVGLELDNLPDAVPGTSKATPLVKDHQLWSVQQCAEIFCNTLIDLRKRVELEGPDAILTWDKDDDQCMDFVASCSNLRAHCFHIQLLTKFKVKAIAGNIIPAIATTNAVVSGLLVLQLINVLKGDLTKCRTAWLNESAGSGKKIISSAQLEKPNPNCFVCSPNTPEVTVVVNPDTMTLRTLNDKVLKEKLLMVQPEAVINDGTGKILISSDPEDMLDENMMDKVLSDFGITGDKNLICEDFFQQYKVVICLQSSDELHDQEFEIPSDINDLLQKQKEDLVDGESQTENEDFCETLSDAEDIQVSKEVTGDNQVSKEVTADNQVSKEATADNQVSKEAT</sequence>
<dbReference type="PROSITE" id="PS00865">
    <property type="entry name" value="UBIQUITIN_ACTIVAT_2"/>
    <property type="match status" value="1"/>
</dbReference>
<evidence type="ECO:0000256" key="12">
    <source>
        <dbReference type="PIRSR" id="PIRSR039133-2"/>
    </source>
</evidence>
<feature type="domain" description="THIF-type NAD/FAD binding fold" evidence="16">
    <location>
        <begin position="14"/>
        <end position="438"/>
    </location>
</feature>
<feature type="binding site" evidence="12">
    <location>
        <begin position="58"/>
        <end position="61"/>
    </location>
    <ligand>
        <name>ATP</name>
        <dbReference type="ChEBI" id="CHEBI:30616"/>
    </ligand>
</feature>
<dbReference type="InterPro" id="IPR030661">
    <property type="entry name" value="Uba2"/>
</dbReference>
<evidence type="ECO:0000256" key="7">
    <source>
        <dbReference type="ARBA" id="ARBA00022786"/>
    </source>
</evidence>
<feature type="domain" description="Ubiquitin/SUMO-activating enzyme ubiquitin-like" evidence="18">
    <location>
        <begin position="450"/>
        <end position="538"/>
    </location>
</feature>
<dbReference type="GO" id="GO:0005737">
    <property type="term" value="C:cytoplasm"/>
    <property type="evidence" value="ECO:0007669"/>
    <property type="project" value="TreeGrafter"/>
</dbReference>
<dbReference type="OrthoDB" id="10255449at2759"/>
<dbReference type="GO" id="GO:0031510">
    <property type="term" value="C:SUMO activating enzyme complex"/>
    <property type="evidence" value="ECO:0007669"/>
    <property type="project" value="TreeGrafter"/>
</dbReference>
<dbReference type="EMBL" id="BMAV01021647">
    <property type="protein sequence ID" value="GFY75855.1"/>
    <property type="molecule type" value="Genomic_DNA"/>
</dbReference>
<dbReference type="InterPro" id="IPR042449">
    <property type="entry name" value="Ub-E1_IAD_1"/>
</dbReference>
<dbReference type="PIRSF" id="PIRSF039133">
    <property type="entry name" value="SUMO_E1B"/>
    <property type="match status" value="1"/>
</dbReference>
<keyword evidence="7" id="KW-0833">Ubl conjugation pathway</keyword>
<dbReference type="InterPro" id="IPR023318">
    <property type="entry name" value="Ub_act_enz_dom_a_sf"/>
</dbReference>
<protein>
    <submittedName>
        <fullName evidence="19">SUMO-activating enzyme subunit 2-B</fullName>
    </submittedName>
</protein>
<evidence type="ECO:0000256" key="15">
    <source>
        <dbReference type="SAM" id="MobiDB-lite"/>
    </source>
</evidence>
<evidence type="ECO:0000256" key="13">
    <source>
        <dbReference type="PIRSR" id="PIRSR039133-3"/>
    </source>
</evidence>
<feature type="compositionally biased region" description="Polar residues" evidence="15">
    <location>
        <begin position="590"/>
        <end position="619"/>
    </location>
</feature>
<dbReference type="Gene3D" id="1.10.10.520">
    <property type="entry name" value="Ubiquitin activating enzymes (Uba3). Chain: B, domain 2"/>
    <property type="match status" value="1"/>
</dbReference>
<dbReference type="GO" id="GO:0046872">
    <property type="term" value="F:metal ion binding"/>
    <property type="evidence" value="ECO:0007669"/>
    <property type="project" value="UniProtKB-KW"/>
</dbReference>
<dbReference type="FunFam" id="3.50.50.80:FF:000002">
    <property type="entry name" value="SUMO-activating enzyme subunit 2"/>
    <property type="match status" value="1"/>
</dbReference>
<dbReference type="InterPro" id="IPR033127">
    <property type="entry name" value="UBQ-activ_enz_E1_Cys_AS"/>
</dbReference>
<dbReference type="PANTHER" id="PTHR10953:SF5">
    <property type="entry name" value="SUMO-ACTIVATING ENZYME SUBUNIT 2"/>
    <property type="match status" value="1"/>
</dbReference>
<proteinExistence type="inferred from homology"/>
<keyword evidence="5 13" id="KW-0479">Metal-binding</keyword>
<evidence type="ECO:0000313" key="19">
    <source>
        <dbReference type="EMBL" id="GFY75855.1"/>
    </source>
</evidence>
<feature type="binding site" evidence="12">
    <location>
        <begin position="26"/>
        <end position="31"/>
    </location>
    <ligand>
        <name>ATP</name>
        <dbReference type="ChEBI" id="CHEBI:30616"/>
    </ligand>
</feature>
<comment type="pathway">
    <text evidence="2">Protein modification; protein sumoylation.</text>
</comment>
<evidence type="ECO:0000256" key="2">
    <source>
        <dbReference type="ARBA" id="ARBA00004718"/>
    </source>
</evidence>